<keyword evidence="2" id="KW-0804">Transcription</keyword>
<feature type="compositionally biased region" description="Basic residues" evidence="4">
    <location>
        <begin position="235"/>
        <end position="247"/>
    </location>
</feature>
<feature type="region of interest" description="SAW" evidence="3">
    <location>
        <begin position="551"/>
        <end position="626"/>
    </location>
</feature>
<keyword evidence="1" id="KW-0805">Transcription regulation</keyword>
<feature type="region of interest" description="Leucine repeat II (LRII)" evidence="3">
    <location>
        <begin position="412"/>
        <end position="444"/>
    </location>
</feature>
<feature type="region of interest" description="VHIID" evidence="3">
    <location>
        <begin position="331"/>
        <end position="396"/>
    </location>
</feature>
<dbReference type="PROSITE" id="PS50985">
    <property type="entry name" value="GRAS"/>
    <property type="match status" value="1"/>
</dbReference>
<evidence type="ECO:0000313" key="6">
    <source>
        <dbReference type="Proteomes" id="UP001153555"/>
    </source>
</evidence>
<evidence type="ECO:0000256" key="2">
    <source>
        <dbReference type="ARBA" id="ARBA00023163"/>
    </source>
</evidence>
<feature type="region of interest" description="Disordered" evidence="4">
    <location>
        <begin position="116"/>
        <end position="135"/>
    </location>
</feature>
<dbReference type="Proteomes" id="UP001153555">
    <property type="component" value="Unassembled WGS sequence"/>
</dbReference>
<feature type="short sequence motif" description="VHIID" evidence="3">
    <location>
        <begin position="362"/>
        <end position="366"/>
    </location>
</feature>
<gene>
    <name evidence="5" type="ORF">SHERM_11450</name>
</gene>
<dbReference type="PANTHER" id="PTHR31636">
    <property type="entry name" value="OSJNBA0084A10.13 PROTEIN-RELATED"/>
    <property type="match status" value="1"/>
</dbReference>
<comment type="caution">
    <text evidence="3">Lacks conserved residue(s) required for the propagation of feature annotation.</text>
</comment>
<proteinExistence type="inferred from homology"/>
<evidence type="ECO:0000256" key="3">
    <source>
        <dbReference type="PROSITE-ProRule" id="PRU01191"/>
    </source>
</evidence>
<evidence type="ECO:0000256" key="1">
    <source>
        <dbReference type="ARBA" id="ARBA00023015"/>
    </source>
</evidence>
<evidence type="ECO:0000313" key="5">
    <source>
        <dbReference type="EMBL" id="CAA0809441.1"/>
    </source>
</evidence>
<sequence length="629" mass="70460">MDQSFSGYCVNTIDKSSYSTLDSVEDLDLSDAVLDYINHVLMEEDADDRACVLRDSPALQAAERSLYDVIGQQYPLPDQPSIETNLLHSPDLDEDIILCPDWLFDPDFDCCPIDSGSQSSCSSSSSSGATRISSGINETAGAEKFIPRGSNFTVRSPNPIVTVDTRFESRGRKNPYSDESVGPAEERSSKLSAVCSESTVSPDMFDEVLLTSPRKNEFKTTSSSSSSVNHDGRQPKGRKSRAKKRGSNKRIVVDLRNLLTLCAQSIAADDHTSAREFLTRIRKHSTPAGDGMQRLAHYLADCLEARISGGPRVRTSFDNLPAMAAAALRAYHLYLSTCPFRKVSNFFANRAITNALGAATRLHVVDFGIMYGFQWPCFLERLSARRGGPPSLRITGIDLPCRGFRPSERVEETGRRLAGYAEAFRVPFEFNAIARKWETITLDDLKIEVDEVLVVNSLFRMRSLADETVVEEESPRDAVLNLIRRMNPALFVLGIMNGAHGGPFFAPRFREALFHYSALFDMLDVNVGPDVHERVLLERGVFGRQAMNVIACEGSERVERPETYRKWQARIMRAGFEQFPLDREIMDMAREKVESCYHKDFLVDEDGDWMLQGWRGRVLYALSSWKPAC</sequence>
<feature type="region of interest" description="Disordered" evidence="4">
    <location>
        <begin position="163"/>
        <end position="247"/>
    </location>
</feature>
<protein>
    <submittedName>
        <fullName evidence="5">Scarecrow-like protein 9</fullName>
    </submittedName>
</protein>
<dbReference type="AlphaFoldDB" id="A0A9N7R3H7"/>
<dbReference type="OrthoDB" id="10326605at2759"/>
<comment type="similarity">
    <text evidence="3">Belongs to the GRAS family.</text>
</comment>
<evidence type="ECO:0000256" key="4">
    <source>
        <dbReference type="SAM" id="MobiDB-lite"/>
    </source>
</evidence>
<dbReference type="EMBL" id="CACSLK010003813">
    <property type="protein sequence ID" value="CAA0809441.1"/>
    <property type="molecule type" value="Genomic_DNA"/>
</dbReference>
<reference evidence="5" key="1">
    <citation type="submission" date="2019-12" db="EMBL/GenBank/DDBJ databases">
        <authorList>
            <person name="Scholes J."/>
        </authorList>
    </citation>
    <scope>NUCLEOTIDE SEQUENCE</scope>
</reference>
<name>A0A9N7R3H7_STRHE</name>
<organism evidence="5 6">
    <name type="scientific">Striga hermonthica</name>
    <name type="common">Purple witchweed</name>
    <name type="synonym">Buchnera hermonthica</name>
    <dbReference type="NCBI Taxonomy" id="68872"/>
    <lineage>
        <taxon>Eukaryota</taxon>
        <taxon>Viridiplantae</taxon>
        <taxon>Streptophyta</taxon>
        <taxon>Embryophyta</taxon>
        <taxon>Tracheophyta</taxon>
        <taxon>Spermatophyta</taxon>
        <taxon>Magnoliopsida</taxon>
        <taxon>eudicotyledons</taxon>
        <taxon>Gunneridae</taxon>
        <taxon>Pentapetalae</taxon>
        <taxon>asterids</taxon>
        <taxon>lamiids</taxon>
        <taxon>Lamiales</taxon>
        <taxon>Orobanchaceae</taxon>
        <taxon>Buchnereae</taxon>
        <taxon>Striga</taxon>
    </lineage>
</organism>
<keyword evidence="6" id="KW-1185">Reference proteome</keyword>
<comment type="caution">
    <text evidence="5">The sequence shown here is derived from an EMBL/GenBank/DDBJ whole genome shotgun (WGS) entry which is preliminary data.</text>
</comment>
<accession>A0A9N7R3H7</accession>
<dbReference type="InterPro" id="IPR005202">
    <property type="entry name" value="TF_GRAS"/>
</dbReference>
<dbReference type="Pfam" id="PF03514">
    <property type="entry name" value="GRAS"/>
    <property type="match status" value="1"/>
</dbReference>